<organism evidence="2 3">
    <name type="scientific">Aquilegia coerulea</name>
    <name type="common">Rocky mountain columbine</name>
    <dbReference type="NCBI Taxonomy" id="218851"/>
    <lineage>
        <taxon>Eukaryota</taxon>
        <taxon>Viridiplantae</taxon>
        <taxon>Streptophyta</taxon>
        <taxon>Embryophyta</taxon>
        <taxon>Tracheophyta</taxon>
        <taxon>Spermatophyta</taxon>
        <taxon>Magnoliopsida</taxon>
        <taxon>Ranunculales</taxon>
        <taxon>Ranunculaceae</taxon>
        <taxon>Thalictroideae</taxon>
        <taxon>Aquilegia</taxon>
    </lineage>
</organism>
<proteinExistence type="predicted"/>
<protein>
    <recommendedName>
        <fullName evidence="1">SCP domain-containing protein</fullName>
    </recommendedName>
</protein>
<keyword evidence="3" id="KW-1185">Reference proteome</keyword>
<dbReference type="STRING" id="218851.A0A2G5C177"/>
<evidence type="ECO:0000259" key="1">
    <source>
        <dbReference type="SMART" id="SM00198"/>
    </source>
</evidence>
<dbReference type="OrthoDB" id="337038at2759"/>
<dbReference type="CDD" id="cd05381">
    <property type="entry name" value="CAP_PR-1"/>
    <property type="match status" value="1"/>
</dbReference>
<reference evidence="2 3" key="1">
    <citation type="submission" date="2017-09" db="EMBL/GenBank/DDBJ databases">
        <title>WGS assembly of Aquilegia coerulea Goldsmith.</title>
        <authorList>
            <person name="Hodges S."/>
            <person name="Kramer E."/>
            <person name="Nordborg M."/>
            <person name="Tomkins J."/>
            <person name="Borevitz J."/>
            <person name="Derieg N."/>
            <person name="Yan J."/>
            <person name="Mihaltcheva S."/>
            <person name="Hayes R.D."/>
            <person name="Rokhsar D."/>
        </authorList>
    </citation>
    <scope>NUCLEOTIDE SEQUENCE [LARGE SCALE GENOMIC DNA]</scope>
    <source>
        <strain evidence="3">cv. Goldsmith</strain>
    </source>
</reference>
<evidence type="ECO:0000313" key="2">
    <source>
        <dbReference type="EMBL" id="PIA25038.1"/>
    </source>
</evidence>
<dbReference type="SMART" id="SM00198">
    <property type="entry name" value="SCP"/>
    <property type="match status" value="1"/>
</dbReference>
<dbReference type="InterPro" id="IPR035940">
    <property type="entry name" value="CAP_sf"/>
</dbReference>
<dbReference type="FunCoup" id="A0A2G5C177">
    <property type="interactions" value="405"/>
</dbReference>
<dbReference type="PANTHER" id="PTHR10334">
    <property type="entry name" value="CYSTEINE-RICH SECRETORY PROTEIN-RELATED"/>
    <property type="match status" value="1"/>
</dbReference>
<dbReference type="InterPro" id="IPR001283">
    <property type="entry name" value="CRISP-related"/>
</dbReference>
<name>A0A2G5C177_AQUCA</name>
<dbReference type="Gene3D" id="3.40.33.10">
    <property type="entry name" value="CAP"/>
    <property type="match status" value="1"/>
</dbReference>
<gene>
    <name evidence="2" type="ORF">AQUCO_13300027v1</name>
</gene>
<dbReference type="FunFam" id="3.40.33.10:FF:000004">
    <property type="entry name" value="CAP, cysteine-rich secretory protein, antigen 5"/>
    <property type="match status" value="1"/>
</dbReference>
<dbReference type="SUPFAM" id="SSF55797">
    <property type="entry name" value="PR-1-like"/>
    <property type="match status" value="1"/>
</dbReference>
<dbReference type="Pfam" id="PF00188">
    <property type="entry name" value="CAP"/>
    <property type="match status" value="1"/>
</dbReference>
<accession>A0A2G5C177</accession>
<sequence>MSLAMMHVTIAQNSPTDFLNAHNTARAQDGVGAMRASTCSLVLSNGPYGENLAWSASSTFTGIAAVNVWVADKQFYTYSTNTCATGKVCKHYTQVVWQNSVRLGCARVVCNNNAGVFIICSYDVPGNIDGQSPY</sequence>
<dbReference type="Proteomes" id="UP000230069">
    <property type="component" value="Unassembled WGS sequence"/>
</dbReference>
<evidence type="ECO:0000313" key="3">
    <source>
        <dbReference type="Proteomes" id="UP000230069"/>
    </source>
</evidence>
<dbReference type="InterPro" id="IPR014044">
    <property type="entry name" value="CAP_dom"/>
</dbReference>
<feature type="domain" description="SCP" evidence="1">
    <location>
        <begin position="13"/>
        <end position="130"/>
    </location>
</feature>
<dbReference type="PRINTS" id="PR00837">
    <property type="entry name" value="V5TPXLIKE"/>
</dbReference>
<dbReference type="EMBL" id="KZ305147">
    <property type="protein sequence ID" value="PIA25038.1"/>
    <property type="molecule type" value="Genomic_DNA"/>
</dbReference>
<dbReference type="InParanoid" id="A0A2G5C177"/>
<dbReference type="AlphaFoldDB" id="A0A2G5C177"/>